<sequence length="331" mass="35838">MSPARDIVLLLTHSADFYTVDRVAEELSRRGLRPVRVDTDGFPAELELTSSLGPGGGEVLLRTAAGELRGEDVRSVWLRRLMSPRPDASLEPGWRESCVRESRAALEGFLDGLWAAGCAFINPLGGEQAGNKLRQLRLAMAVGLEVPPTLVTNDAERVRAFFARAGGHLVAKMQTPLTQSMAGGQPFVYTSAIGPEDLEKLEGLRHSPMMFQERIDKANELRVAVVGGRCFVGAIDASRSVEGQVDWRRSRPDEVRWQKGELPSEVAERLARLVAELGLVYGAADLIVTPDGRHVFLEVNPGGEWGMLEKELGLPIAAALADALASAGRSP</sequence>
<dbReference type="GO" id="GO:0009432">
    <property type="term" value="P:SOS response"/>
    <property type="evidence" value="ECO:0007669"/>
    <property type="project" value="TreeGrafter"/>
</dbReference>
<dbReference type="SUPFAM" id="SSF56059">
    <property type="entry name" value="Glutathione synthetase ATP-binding domain-like"/>
    <property type="match status" value="1"/>
</dbReference>
<dbReference type="GO" id="GO:0005737">
    <property type="term" value="C:cytoplasm"/>
    <property type="evidence" value="ECO:0007669"/>
    <property type="project" value="TreeGrafter"/>
</dbReference>
<evidence type="ECO:0000313" key="3">
    <source>
        <dbReference type="EMBL" id="KFA92819.1"/>
    </source>
</evidence>
<organism evidence="3 4">
    <name type="scientific">Archangium violaceum Cb vi76</name>
    <dbReference type="NCBI Taxonomy" id="1406225"/>
    <lineage>
        <taxon>Bacteria</taxon>
        <taxon>Pseudomonadati</taxon>
        <taxon>Myxococcota</taxon>
        <taxon>Myxococcia</taxon>
        <taxon>Myxococcales</taxon>
        <taxon>Cystobacterineae</taxon>
        <taxon>Archangiaceae</taxon>
        <taxon>Archangium</taxon>
    </lineage>
</organism>
<proteinExistence type="predicted"/>
<gene>
    <name evidence="3" type="ORF">Q664_13340</name>
</gene>
<keyword evidence="1" id="KW-0547">Nucleotide-binding</keyword>
<dbReference type="EMBL" id="JPMI01000079">
    <property type="protein sequence ID" value="KFA92819.1"/>
    <property type="molecule type" value="Genomic_DNA"/>
</dbReference>
<accession>A0A084SWI4</accession>
<evidence type="ECO:0000313" key="4">
    <source>
        <dbReference type="Proteomes" id="UP000028547"/>
    </source>
</evidence>
<dbReference type="Pfam" id="PF21068">
    <property type="entry name" value="ATPgraspMvdD"/>
    <property type="match status" value="1"/>
</dbReference>
<dbReference type="AlphaFoldDB" id="A0A084SWI4"/>
<dbReference type="Gene3D" id="3.30.470.20">
    <property type="entry name" value="ATP-grasp fold, B domain"/>
    <property type="match status" value="1"/>
</dbReference>
<name>A0A084SWI4_9BACT</name>
<reference evidence="3 4" key="1">
    <citation type="submission" date="2014-07" db="EMBL/GenBank/DDBJ databases">
        <title>Draft Genome Sequence of Gephyronic Acid Producer, Cystobacter violaceus Strain Cb vi76.</title>
        <authorList>
            <person name="Stevens D.C."/>
            <person name="Young J."/>
            <person name="Carmichael R."/>
            <person name="Tan J."/>
            <person name="Taylor R.E."/>
        </authorList>
    </citation>
    <scope>NUCLEOTIDE SEQUENCE [LARGE SCALE GENOMIC DNA]</scope>
    <source>
        <strain evidence="3 4">Cb vi76</strain>
    </source>
</reference>
<dbReference type="GO" id="GO:0046872">
    <property type="term" value="F:metal ion binding"/>
    <property type="evidence" value="ECO:0007669"/>
    <property type="project" value="InterPro"/>
</dbReference>
<keyword evidence="1" id="KW-0067">ATP-binding</keyword>
<dbReference type="GO" id="GO:0018169">
    <property type="term" value="F:ribosomal S6-glutamic acid ligase activity"/>
    <property type="evidence" value="ECO:0007669"/>
    <property type="project" value="TreeGrafter"/>
</dbReference>
<feature type="domain" description="ATP-grasp" evidence="2">
    <location>
        <begin position="136"/>
        <end position="325"/>
    </location>
</feature>
<dbReference type="PANTHER" id="PTHR21621">
    <property type="entry name" value="RIBOSOMAL PROTEIN S6 MODIFICATION PROTEIN"/>
    <property type="match status" value="1"/>
</dbReference>
<protein>
    <recommendedName>
        <fullName evidence="2">ATP-grasp domain-containing protein</fullName>
    </recommendedName>
</protein>
<dbReference type="InterPro" id="IPR048936">
    <property type="entry name" value="MvdD-like_ATPgrasp"/>
</dbReference>
<evidence type="ECO:0000259" key="2">
    <source>
        <dbReference type="PROSITE" id="PS50975"/>
    </source>
</evidence>
<dbReference type="InterPro" id="IPR011761">
    <property type="entry name" value="ATP-grasp"/>
</dbReference>
<dbReference type="PROSITE" id="PS50975">
    <property type="entry name" value="ATP_GRASP"/>
    <property type="match status" value="1"/>
</dbReference>
<comment type="caution">
    <text evidence="3">The sequence shown here is derived from an EMBL/GenBank/DDBJ whole genome shotgun (WGS) entry which is preliminary data.</text>
</comment>
<dbReference type="GO" id="GO:0005524">
    <property type="term" value="F:ATP binding"/>
    <property type="evidence" value="ECO:0007669"/>
    <property type="project" value="UniProtKB-UniRule"/>
</dbReference>
<evidence type="ECO:0000256" key="1">
    <source>
        <dbReference type="PROSITE-ProRule" id="PRU00409"/>
    </source>
</evidence>
<dbReference type="RefSeq" id="WP_043394181.1">
    <property type="nucleotide sequence ID" value="NZ_JPMI01000079.1"/>
</dbReference>
<dbReference type="PANTHER" id="PTHR21621:SF0">
    <property type="entry name" value="BETA-CITRYLGLUTAMATE SYNTHASE B-RELATED"/>
    <property type="match status" value="1"/>
</dbReference>
<dbReference type="Proteomes" id="UP000028547">
    <property type="component" value="Unassembled WGS sequence"/>
</dbReference>